<dbReference type="Gene3D" id="3.10.20.30">
    <property type="match status" value="1"/>
</dbReference>
<name>A0A318RRU0_WILLI</name>
<evidence type="ECO:0000256" key="6">
    <source>
        <dbReference type="ARBA" id="ARBA00034078"/>
    </source>
</evidence>
<dbReference type="RefSeq" id="WP_110473049.1">
    <property type="nucleotide sequence ID" value="NZ_QJSP01000034.1"/>
</dbReference>
<dbReference type="OrthoDB" id="9799640at2"/>
<evidence type="ECO:0000313" key="8">
    <source>
        <dbReference type="EMBL" id="PYE11696.1"/>
    </source>
</evidence>
<keyword evidence="3" id="KW-0479">Metal-binding</keyword>
<dbReference type="GO" id="GO:0051537">
    <property type="term" value="F:2 iron, 2 sulfur cluster binding"/>
    <property type="evidence" value="ECO:0007669"/>
    <property type="project" value="UniProtKB-KW"/>
</dbReference>
<dbReference type="SUPFAM" id="SSF54292">
    <property type="entry name" value="2Fe-2S ferredoxin-like"/>
    <property type="match status" value="1"/>
</dbReference>
<gene>
    <name evidence="8" type="ORF">DFR67_13413</name>
</gene>
<dbReference type="AlphaFoldDB" id="A0A318RRU0"/>
<dbReference type="CDD" id="cd00207">
    <property type="entry name" value="fer2"/>
    <property type="match status" value="1"/>
</dbReference>
<organism evidence="8 9">
    <name type="scientific">Williamsia limnetica</name>
    <dbReference type="NCBI Taxonomy" id="882452"/>
    <lineage>
        <taxon>Bacteria</taxon>
        <taxon>Bacillati</taxon>
        <taxon>Actinomycetota</taxon>
        <taxon>Actinomycetes</taxon>
        <taxon>Mycobacteriales</taxon>
        <taxon>Nocardiaceae</taxon>
        <taxon>Williamsia</taxon>
    </lineage>
</organism>
<accession>A0A318RRU0</accession>
<comment type="similarity">
    <text evidence="1">Belongs to the adrenodoxin/putidaredoxin family.</text>
</comment>
<evidence type="ECO:0000313" key="9">
    <source>
        <dbReference type="Proteomes" id="UP000247591"/>
    </source>
</evidence>
<dbReference type="InterPro" id="IPR012675">
    <property type="entry name" value="Beta-grasp_dom_sf"/>
</dbReference>
<comment type="cofactor">
    <cofactor evidence="6">
        <name>[2Fe-2S] cluster</name>
        <dbReference type="ChEBI" id="CHEBI:190135"/>
    </cofactor>
</comment>
<evidence type="ECO:0000256" key="4">
    <source>
        <dbReference type="ARBA" id="ARBA00023004"/>
    </source>
</evidence>
<dbReference type="Proteomes" id="UP000247591">
    <property type="component" value="Unassembled WGS sequence"/>
</dbReference>
<evidence type="ECO:0000256" key="5">
    <source>
        <dbReference type="ARBA" id="ARBA00023014"/>
    </source>
</evidence>
<dbReference type="PANTHER" id="PTHR23426:SF65">
    <property type="entry name" value="FERREDOXIN-2, MITOCHONDRIAL"/>
    <property type="match status" value="1"/>
</dbReference>
<proteinExistence type="inferred from homology"/>
<dbReference type="GO" id="GO:0009055">
    <property type="term" value="F:electron transfer activity"/>
    <property type="evidence" value="ECO:0007669"/>
    <property type="project" value="TreeGrafter"/>
</dbReference>
<dbReference type="PRINTS" id="PR00355">
    <property type="entry name" value="ADRENODOXIN"/>
</dbReference>
<dbReference type="Pfam" id="PF00111">
    <property type="entry name" value="Fer2"/>
    <property type="match status" value="1"/>
</dbReference>
<feature type="domain" description="2Fe-2S ferredoxin-type" evidence="7">
    <location>
        <begin position="2"/>
        <end position="105"/>
    </location>
</feature>
<dbReference type="GO" id="GO:0046872">
    <property type="term" value="F:metal ion binding"/>
    <property type="evidence" value="ECO:0007669"/>
    <property type="project" value="UniProtKB-KW"/>
</dbReference>
<dbReference type="PROSITE" id="PS51085">
    <property type="entry name" value="2FE2S_FER_2"/>
    <property type="match status" value="1"/>
</dbReference>
<dbReference type="PANTHER" id="PTHR23426">
    <property type="entry name" value="FERREDOXIN/ADRENODOXIN"/>
    <property type="match status" value="1"/>
</dbReference>
<keyword evidence="5" id="KW-0411">Iron-sulfur</keyword>
<keyword evidence="2" id="KW-0001">2Fe-2S</keyword>
<dbReference type="InterPro" id="IPR001055">
    <property type="entry name" value="Adrenodoxin-like"/>
</dbReference>
<comment type="caution">
    <text evidence="8">The sequence shown here is derived from an EMBL/GenBank/DDBJ whole genome shotgun (WGS) entry which is preliminary data.</text>
</comment>
<sequence>MPKITYVAPDGTESTVDVAVGLSVMDGSVRNNLPGIVAECGGGCSCATCHVHVDAEWQKQFDEASDEELELLEFTDAFCAQSRLSCQLIVNEQCDGMRLTVPEGNDS</sequence>
<evidence type="ECO:0000259" key="7">
    <source>
        <dbReference type="PROSITE" id="PS51085"/>
    </source>
</evidence>
<protein>
    <submittedName>
        <fullName evidence="8">2Fe-2S ferredoxin</fullName>
    </submittedName>
</protein>
<keyword evidence="4" id="KW-0408">Iron</keyword>
<dbReference type="InterPro" id="IPR001041">
    <property type="entry name" value="2Fe-2S_ferredoxin-type"/>
</dbReference>
<evidence type="ECO:0000256" key="1">
    <source>
        <dbReference type="ARBA" id="ARBA00010914"/>
    </source>
</evidence>
<evidence type="ECO:0000256" key="3">
    <source>
        <dbReference type="ARBA" id="ARBA00022723"/>
    </source>
</evidence>
<keyword evidence="9" id="KW-1185">Reference proteome</keyword>
<dbReference type="GO" id="GO:0140647">
    <property type="term" value="P:P450-containing electron transport chain"/>
    <property type="evidence" value="ECO:0007669"/>
    <property type="project" value="InterPro"/>
</dbReference>
<reference evidence="8 9" key="1">
    <citation type="submission" date="2018-06" db="EMBL/GenBank/DDBJ databases">
        <title>Genomic Encyclopedia of Type Strains, Phase IV (KMG-IV): sequencing the most valuable type-strain genomes for metagenomic binning, comparative biology and taxonomic classification.</title>
        <authorList>
            <person name="Goeker M."/>
        </authorList>
    </citation>
    <scope>NUCLEOTIDE SEQUENCE [LARGE SCALE GENOMIC DNA]</scope>
    <source>
        <strain evidence="8 9">DSM 45521</strain>
    </source>
</reference>
<dbReference type="EMBL" id="QJSP01000034">
    <property type="protein sequence ID" value="PYE11696.1"/>
    <property type="molecule type" value="Genomic_DNA"/>
</dbReference>
<evidence type="ECO:0000256" key="2">
    <source>
        <dbReference type="ARBA" id="ARBA00022714"/>
    </source>
</evidence>
<dbReference type="InterPro" id="IPR036010">
    <property type="entry name" value="2Fe-2S_ferredoxin-like_sf"/>
</dbReference>